<accession>A0A371BIT2</accession>
<sequence>MQETAPIIVTATMGKTDQAWANALRTMHFPPERNYLQAHITLFHHLPPGHWPEIKARLAGLAHEFPQPEAWLRDVMFLGRGVAYRVECADLLAMREELAADLHGLLTPQDQAKPRLHITVQNKVEPAVAKALFAELSTGFAPRPLEISGLAAHYYRGGPWEPIQSWKFSGRR</sequence>
<dbReference type="Pfam" id="PF13563">
    <property type="entry name" value="2_5_RNA_ligase2"/>
    <property type="match status" value="1"/>
</dbReference>
<keyword evidence="2" id="KW-1185">Reference proteome</keyword>
<name>A0A371BIT2_9SPHN</name>
<dbReference type="Proteomes" id="UP000263833">
    <property type="component" value="Unassembled WGS sequence"/>
</dbReference>
<dbReference type="GO" id="GO:0016874">
    <property type="term" value="F:ligase activity"/>
    <property type="evidence" value="ECO:0007669"/>
    <property type="project" value="UniProtKB-KW"/>
</dbReference>
<evidence type="ECO:0000313" key="1">
    <source>
        <dbReference type="EMBL" id="RDV07468.1"/>
    </source>
</evidence>
<dbReference type="Gene3D" id="3.90.1140.10">
    <property type="entry name" value="Cyclic phosphodiesterase"/>
    <property type="match status" value="1"/>
</dbReference>
<organism evidence="1 2">
    <name type="scientific">Sphingorhabdus pulchriflava</name>
    <dbReference type="NCBI Taxonomy" id="2292257"/>
    <lineage>
        <taxon>Bacteria</taxon>
        <taxon>Pseudomonadati</taxon>
        <taxon>Pseudomonadota</taxon>
        <taxon>Alphaproteobacteria</taxon>
        <taxon>Sphingomonadales</taxon>
        <taxon>Sphingomonadaceae</taxon>
        <taxon>Sphingorhabdus</taxon>
    </lineage>
</organism>
<dbReference type="RefSeq" id="WP_115549014.1">
    <property type="nucleotide sequence ID" value="NZ_QRGP01000001.1"/>
</dbReference>
<dbReference type="SUPFAM" id="SSF55144">
    <property type="entry name" value="LigT-like"/>
    <property type="match status" value="1"/>
</dbReference>
<evidence type="ECO:0000313" key="2">
    <source>
        <dbReference type="Proteomes" id="UP000263833"/>
    </source>
</evidence>
<dbReference type="InterPro" id="IPR009097">
    <property type="entry name" value="Cyclic_Pdiesterase"/>
</dbReference>
<dbReference type="EMBL" id="QRGP01000001">
    <property type="protein sequence ID" value="RDV07468.1"/>
    <property type="molecule type" value="Genomic_DNA"/>
</dbReference>
<keyword evidence="1" id="KW-0436">Ligase</keyword>
<protein>
    <submittedName>
        <fullName evidence="1">2'-5' RNA ligase family protein</fullName>
    </submittedName>
</protein>
<dbReference type="OrthoDB" id="793003at2"/>
<proteinExistence type="predicted"/>
<gene>
    <name evidence="1" type="ORF">DXH95_09030</name>
</gene>
<dbReference type="AlphaFoldDB" id="A0A371BIT2"/>
<comment type="caution">
    <text evidence="1">The sequence shown here is derived from an EMBL/GenBank/DDBJ whole genome shotgun (WGS) entry which is preliminary data.</text>
</comment>
<reference evidence="2" key="1">
    <citation type="submission" date="2018-08" db="EMBL/GenBank/DDBJ databases">
        <authorList>
            <person name="Kim S.-J."/>
            <person name="Jung G.-Y."/>
        </authorList>
    </citation>
    <scope>NUCLEOTIDE SEQUENCE [LARGE SCALE GENOMIC DNA]</scope>
    <source>
        <strain evidence="2">GY_G</strain>
    </source>
</reference>